<name>A0A2V1K600_9ACTO</name>
<keyword evidence="1" id="KW-1133">Transmembrane helix</keyword>
<keyword evidence="1" id="KW-0812">Transmembrane</keyword>
<dbReference type="AlphaFoldDB" id="A0A2V1K600"/>
<dbReference type="RefSeq" id="WP_109093846.1">
    <property type="nucleotide sequence ID" value="NZ_CAMELQ010000025.1"/>
</dbReference>
<dbReference type="Pfam" id="PF10724">
    <property type="entry name" value="DUF2516"/>
    <property type="match status" value="1"/>
</dbReference>
<dbReference type="Proteomes" id="UP000245283">
    <property type="component" value="Unassembled WGS sequence"/>
</dbReference>
<reference evidence="3" key="1">
    <citation type="submission" date="2018-05" db="EMBL/GenBank/DDBJ databases">
        <authorList>
            <person name="Li Y."/>
        </authorList>
    </citation>
    <scope>NUCLEOTIDE SEQUENCE [LARGE SCALE GENOMIC DNA]</scope>
    <source>
        <strain evidence="3">sk1b4</strain>
    </source>
</reference>
<keyword evidence="1" id="KW-0472">Membrane</keyword>
<dbReference type="InterPro" id="IPR019662">
    <property type="entry name" value="DUF2516"/>
</dbReference>
<proteinExistence type="predicted"/>
<evidence type="ECO:0008006" key="4">
    <source>
        <dbReference type="Google" id="ProtNLM"/>
    </source>
</evidence>
<accession>A0A2V1K600</accession>
<comment type="caution">
    <text evidence="2">The sequence shown here is derived from an EMBL/GenBank/DDBJ whole genome shotgun (WGS) entry which is preliminary data.</text>
</comment>
<sequence length="110" mass="12059">MSYYGAMGWISLTISVVVIGLALWALIAAAFRSSSDFVYAGTTKTRWLVGLIASLLVSLNGFAYNIPLMFGWLLSIAAIVAPIYYLGPVRSRMPQKRGRRGGQRSQRGGW</sequence>
<feature type="transmembrane region" description="Helical" evidence="1">
    <location>
        <begin position="6"/>
        <end position="27"/>
    </location>
</feature>
<organism evidence="2 3">
    <name type="scientific">Ancrocorticia populi</name>
    <dbReference type="NCBI Taxonomy" id="2175228"/>
    <lineage>
        <taxon>Bacteria</taxon>
        <taxon>Bacillati</taxon>
        <taxon>Actinomycetota</taxon>
        <taxon>Actinomycetes</taxon>
        <taxon>Actinomycetales</taxon>
        <taxon>Actinomycetaceae</taxon>
        <taxon>Ancrocorticia</taxon>
    </lineage>
</organism>
<evidence type="ECO:0000313" key="2">
    <source>
        <dbReference type="EMBL" id="PWF26019.1"/>
    </source>
</evidence>
<feature type="transmembrane region" description="Helical" evidence="1">
    <location>
        <begin position="70"/>
        <end position="87"/>
    </location>
</feature>
<evidence type="ECO:0000313" key="3">
    <source>
        <dbReference type="Proteomes" id="UP000245283"/>
    </source>
</evidence>
<gene>
    <name evidence="2" type="ORF">DD236_07935</name>
</gene>
<evidence type="ECO:0000256" key="1">
    <source>
        <dbReference type="SAM" id="Phobius"/>
    </source>
</evidence>
<keyword evidence="3" id="KW-1185">Reference proteome</keyword>
<feature type="transmembrane region" description="Helical" evidence="1">
    <location>
        <begin position="47"/>
        <end position="64"/>
    </location>
</feature>
<dbReference type="EMBL" id="QETB01000004">
    <property type="protein sequence ID" value="PWF26019.1"/>
    <property type="molecule type" value="Genomic_DNA"/>
</dbReference>
<protein>
    <recommendedName>
        <fullName evidence="4">DUF2516 domain-containing protein</fullName>
    </recommendedName>
</protein>